<dbReference type="AlphaFoldDB" id="A0A0A9CS55"/>
<protein>
    <recommendedName>
        <fullName evidence="3">Secreted protein</fullName>
    </recommendedName>
</protein>
<evidence type="ECO:0008006" key="3">
    <source>
        <dbReference type="Google" id="ProtNLM"/>
    </source>
</evidence>
<dbReference type="EMBL" id="GBRH01221685">
    <property type="protein sequence ID" value="JAD76210.1"/>
    <property type="molecule type" value="Transcribed_RNA"/>
</dbReference>
<name>A0A0A9CS55_ARUDO</name>
<accession>A0A0A9CS55</accession>
<organism evidence="2">
    <name type="scientific">Arundo donax</name>
    <name type="common">Giant reed</name>
    <name type="synonym">Donax arundinaceus</name>
    <dbReference type="NCBI Taxonomy" id="35708"/>
    <lineage>
        <taxon>Eukaryota</taxon>
        <taxon>Viridiplantae</taxon>
        <taxon>Streptophyta</taxon>
        <taxon>Embryophyta</taxon>
        <taxon>Tracheophyta</taxon>
        <taxon>Spermatophyta</taxon>
        <taxon>Magnoliopsida</taxon>
        <taxon>Liliopsida</taxon>
        <taxon>Poales</taxon>
        <taxon>Poaceae</taxon>
        <taxon>PACMAD clade</taxon>
        <taxon>Arundinoideae</taxon>
        <taxon>Arundineae</taxon>
        <taxon>Arundo</taxon>
    </lineage>
</organism>
<reference evidence="2" key="1">
    <citation type="submission" date="2014-09" db="EMBL/GenBank/DDBJ databases">
        <authorList>
            <person name="Magalhaes I.L.F."/>
            <person name="Oliveira U."/>
            <person name="Santos F.R."/>
            <person name="Vidigal T.H.D.A."/>
            <person name="Brescovit A.D."/>
            <person name="Santos A.J."/>
        </authorList>
    </citation>
    <scope>NUCLEOTIDE SEQUENCE</scope>
    <source>
        <tissue evidence="2">Shoot tissue taken approximately 20 cm above the soil surface</tissue>
    </source>
</reference>
<proteinExistence type="predicted"/>
<feature type="signal peptide" evidence="1">
    <location>
        <begin position="1"/>
        <end position="28"/>
    </location>
</feature>
<evidence type="ECO:0000313" key="2">
    <source>
        <dbReference type="EMBL" id="JAD76210.1"/>
    </source>
</evidence>
<evidence type="ECO:0000256" key="1">
    <source>
        <dbReference type="SAM" id="SignalP"/>
    </source>
</evidence>
<reference evidence="2" key="2">
    <citation type="journal article" date="2015" name="Data Brief">
        <title>Shoot transcriptome of the giant reed, Arundo donax.</title>
        <authorList>
            <person name="Barrero R.A."/>
            <person name="Guerrero F.D."/>
            <person name="Moolhuijzen P."/>
            <person name="Goolsby J.A."/>
            <person name="Tidwell J."/>
            <person name="Bellgard S.E."/>
            <person name="Bellgard M.I."/>
        </authorList>
    </citation>
    <scope>NUCLEOTIDE SEQUENCE</scope>
    <source>
        <tissue evidence="2">Shoot tissue taken approximately 20 cm above the soil surface</tissue>
    </source>
</reference>
<keyword evidence="1" id="KW-0732">Signal</keyword>
<sequence length="116" mass="13328">MISPFGYPMTVHMLLLLIHLMVPATLRSQSLPERYLGYTIGWWNSTISLWRRQPNSIHCKVELALLLLGMSCTHPPPFCVSASVQVPMPSHWIGRLKNSFLHILPSKCSLEDRYIR</sequence>
<feature type="chain" id="PRO_5002044608" description="Secreted protein" evidence="1">
    <location>
        <begin position="29"/>
        <end position="116"/>
    </location>
</feature>